<feature type="transmembrane region" description="Helical" evidence="3">
    <location>
        <begin position="125"/>
        <end position="152"/>
    </location>
</feature>
<feature type="transmembrane region" description="Helical" evidence="3">
    <location>
        <begin position="484"/>
        <end position="503"/>
    </location>
</feature>
<keyword evidence="3" id="KW-0472">Membrane</keyword>
<feature type="compositionally biased region" description="Low complexity" evidence="2">
    <location>
        <begin position="239"/>
        <end position="249"/>
    </location>
</feature>
<organism evidence="4 5">
    <name type="scientific">Thecamonas trahens ATCC 50062</name>
    <dbReference type="NCBI Taxonomy" id="461836"/>
    <lineage>
        <taxon>Eukaryota</taxon>
        <taxon>Apusozoa</taxon>
        <taxon>Apusomonadida</taxon>
        <taxon>Apusomonadidae</taxon>
        <taxon>Thecamonas</taxon>
    </lineage>
</organism>
<dbReference type="RefSeq" id="XP_013758831.1">
    <property type="nucleotide sequence ID" value="XM_013903377.1"/>
</dbReference>
<evidence type="ECO:0000256" key="2">
    <source>
        <dbReference type="SAM" id="MobiDB-lite"/>
    </source>
</evidence>
<name>A0A0L0D7D3_THETB</name>
<feature type="transmembrane region" description="Helical" evidence="3">
    <location>
        <begin position="164"/>
        <end position="188"/>
    </location>
</feature>
<keyword evidence="1" id="KW-0175">Coiled coil</keyword>
<evidence type="ECO:0000256" key="1">
    <source>
        <dbReference type="SAM" id="Coils"/>
    </source>
</evidence>
<feature type="transmembrane region" description="Helical" evidence="3">
    <location>
        <begin position="295"/>
        <end position="320"/>
    </location>
</feature>
<feature type="transmembrane region" description="Helical" evidence="3">
    <location>
        <begin position="340"/>
        <end position="365"/>
    </location>
</feature>
<reference evidence="4 5" key="1">
    <citation type="submission" date="2010-05" db="EMBL/GenBank/DDBJ databases">
        <title>The Genome Sequence of Thecamonas trahens ATCC 50062.</title>
        <authorList>
            <consortium name="The Broad Institute Genome Sequencing Platform"/>
            <person name="Russ C."/>
            <person name="Cuomo C."/>
            <person name="Shea T."/>
            <person name="Young S.K."/>
            <person name="Zeng Q."/>
            <person name="Koehrsen M."/>
            <person name="Haas B."/>
            <person name="Borodovsky M."/>
            <person name="Guigo R."/>
            <person name="Alvarado L."/>
            <person name="Berlin A."/>
            <person name="Bochicchio J."/>
            <person name="Borenstein D."/>
            <person name="Chapman S."/>
            <person name="Chen Z."/>
            <person name="Freedman E."/>
            <person name="Gellesch M."/>
            <person name="Goldberg J."/>
            <person name="Griggs A."/>
            <person name="Gujja S."/>
            <person name="Heilman E."/>
            <person name="Heiman D."/>
            <person name="Hepburn T."/>
            <person name="Howarth C."/>
            <person name="Jen D."/>
            <person name="Larson L."/>
            <person name="Mehta T."/>
            <person name="Park D."/>
            <person name="Pearson M."/>
            <person name="Roberts A."/>
            <person name="Saif S."/>
            <person name="Shenoy N."/>
            <person name="Sisk P."/>
            <person name="Stolte C."/>
            <person name="Sykes S."/>
            <person name="Thomson T."/>
            <person name="Walk T."/>
            <person name="White J."/>
            <person name="Yandava C."/>
            <person name="Burger G."/>
            <person name="Gray M.W."/>
            <person name="Holland P.W.H."/>
            <person name="King N."/>
            <person name="Lang F.B.F."/>
            <person name="Roger A.J."/>
            <person name="Ruiz-Trillo I."/>
            <person name="Lander E."/>
            <person name="Nusbaum C."/>
        </authorList>
    </citation>
    <scope>NUCLEOTIDE SEQUENCE [LARGE SCALE GENOMIC DNA]</scope>
    <source>
        <strain evidence="4 5">ATCC 50062</strain>
    </source>
</reference>
<protein>
    <submittedName>
        <fullName evidence="4">Uncharacterized protein</fullName>
    </submittedName>
</protein>
<gene>
    <name evidence="4" type="ORF">AMSG_04494</name>
</gene>
<feature type="transmembrane region" description="Helical" evidence="3">
    <location>
        <begin position="200"/>
        <end position="219"/>
    </location>
</feature>
<sequence length="631" mass="70379">MSDAESSGATTDYDDLDLDLDLDLDTTASDLTFAMMSDDTVIGDAPQHSVGSVAASRLNYDAGGDINYADRLQDGTDVAKIRNDPVIQARLLEVLTLSAYKRLNDEGARKFSLIRAIRSSYVAQGLWMVFLSLVFLVFSPLILAGLLVYLPCRIFNRSGYSDPLKSYIFVLLFTAVPVGAFTNVVLAITTDVSVSKTETFMPLVLYLTITVTLGIIRGVNERVRGRRRREFERGDEESTSSSSSGTFLSDSSACSADQLMYMLDKNHRDVLYQELTNKLVFFMNDQTEVLTSSTFIFATATFSFVVAVAHAFVGPIFRAVNDDGRDFYGSVGSTVIQDRIVLLVSIYCMVIIGTGFVFAVILSAAEFWERTRKYSFYHGLADGSVPLFRDAIDYRLAFIKPPDKKDLGGRFQLKFDKPFNLKVWILLREQVRDMGSDEMATIRESTVLIALFYLLIFALIMFYRVVVISVALDELAVFTLVDSIFFLAYLLSVGQAGIILTSYNARDNDLLRNSVLQVQGHRDKLEVKLREKRDALTKSRDKRDAKKDNDSAFKKYTKQIKKKNKEIAALTLEADQDDLLISTMRTLMESNAHEDPVKVSGIPLTTDLRNKLLGLGVSSITAGAVRVFNIA</sequence>
<evidence type="ECO:0000313" key="5">
    <source>
        <dbReference type="Proteomes" id="UP000054408"/>
    </source>
</evidence>
<evidence type="ECO:0000313" key="4">
    <source>
        <dbReference type="EMBL" id="KNC48264.1"/>
    </source>
</evidence>
<keyword evidence="5" id="KW-1185">Reference proteome</keyword>
<dbReference type="Proteomes" id="UP000054408">
    <property type="component" value="Unassembled WGS sequence"/>
</dbReference>
<proteinExistence type="predicted"/>
<dbReference type="GeneID" id="25564033"/>
<feature type="transmembrane region" description="Helical" evidence="3">
    <location>
        <begin position="447"/>
        <end position="472"/>
    </location>
</feature>
<keyword evidence="3" id="KW-1133">Transmembrane helix</keyword>
<dbReference type="EMBL" id="GL349450">
    <property type="protein sequence ID" value="KNC48264.1"/>
    <property type="molecule type" value="Genomic_DNA"/>
</dbReference>
<keyword evidence="3" id="KW-0812">Transmembrane</keyword>
<feature type="region of interest" description="Disordered" evidence="2">
    <location>
        <begin position="228"/>
        <end position="249"/>
    </location>
</feature>
<dbReference type="AlphaFoldDB" id="A0A0L0D7D3"/>
<accession>A0A0L0D7D3</accession>
<feature type="coiled-coil region" evidence="1">
    <location>
        <begin position="522"/>
        <end position="573"/>
    </location>
</feature>
<evidence type="ECO:0000256" key="3">
    <source>
        <dbReference type="SAM" id="Phobius"/>
    </source>
</evidence>